<feature type="compositionally biased region" description="Low complexity" evidence="1">
    <location>
        <begin position="226"/>
        <end position="247"/>
    </location>
</feature>
<evidence type="ECO:0000256" key="2">
    <source>
        <dbReference type="SAM" id="Phobius"/>
    </source>
</evidence>
<name>A0ABU0EMQ8_9PSEU</name>
<evidence type="ECO:0000256" key="1">
    <source>
        <dbReference type="SAM" id="MobiDB-lite"/>
    </source>
</evidence>
<feature type="transmembrane region" description="Helical" evidence="2">
    <location>
        <begin position="21"/>
        <end position="42"/>
    </location>
</feature>
<keyword evidence="4" id="KW-1185">Reference proteome</keyword>
<protein>
    <submittedName>
        <fullName evidence="3">Uncharacterized protein</fullName>
    </submittedName>
</protein>
<dbReference type="Proteomes" id="UP001229651">
    <property type="component" value="Unassembled WGS sequence"/>
</dbReference>
<comment type="caution">
    <text evidence="3">The sequence shown here is derived from an EMBL/GenBank/DDBJ whole genome shotgun (WGS) entry which is preliminary data.</text>
</comment>
<keyword evidence="2" id="KW-0472">Membrane</keyword>
<evidence type="ECO:0000313" key="4">
    <source>
        <dbReference type="Proteomes" id="UP001229651"/>
    </source>
</evidence>
<keyword evidence="2" id="KW-0812">Transmembrane</keyword>
<keyword evidence="2" id="KW-1133">Transmembrane helix</keyword>
<dbReference type="EMBL" id="JAUSUT010000001">
    <property type="protein sequence ID" value="MDQ0376479.1"/>
    <property type="molecule type" value="Genomic_DNA"/>
</dbReference>
<organism evidence="3 4">
    <name type="scientific">Amycolatopsis thermophila</name>
    <dbReference type="NCBI Taxonomy" id="206084"/>
    <lineage>
        <taxon>Bacteria</taxon>
        <taxon>Bacillati</taxon>
        <taxon>Actinomycetota</taxon>
        <taxon>Actinomycetes</taxon>
        <taxon>Pseudonocardiales</taxon>
        <taxon>Pseudonocardiaceae</taxon>
        <taxon>Amycolatopsis</taxon>
    </lineage>
</organism>
<sequence>MNESARTKFVKPPARAAKSTTHRWVAGVGVVVAAVSIVASFLRGENADAKVDQLQGAYQSLAVDTQLLVEQVRQLGAQPVVQPPASTEAPVAVPDAPAGPDLDTVRAVAKSAVLDYCGQASQPCRGANGESPNIDALVDLVVAKVPVPKDGRDGEDAPPITDDQMYATFVAYCTQPSEPCRGAAGAPGRDGPACPEGYQLVDAVIEAADGSTYQGKACVDPATSQAPSTDPPTESSTPSSRAARSNE</sequence>
<accession>A0ABU0EMQ8</accession>
<gene>
    <name evidence="3" type="ORF">FB470_000473</name>
</gene>
<proteinExistence type="predicted"/>
<reference evidence="3 4" key="1">
    <citation type="submission" date="2023-07" db="EMBL/GenBank/DDBJ databases">
        <title>Sequencing the genomes of 1000 actinobacteria strains.</title>
        <authorList>
            <person name="Klenk H.-P."/>
        </authorList>
    </citation>
    <scope>NUCLEOTIDE SEQUENCE [LARGE SCALE GENOMIC DNA]</scope>
    <source>
        <strain evidence="3 4">DSM 45805</strain>
    </source>
</reference>
<feature type="region of interest" description="Disordered" evidence="1">
    <location>
        <begin position="215"/>
        <end position="247"/>
    </location>
</feature>
<dbReference type="RefSeq" id="WP_306988354.1">
    <property type="nucleotide sequence ID" value="NZ_JAUSUT010000001.1"/>
</dbReference>
<evidence type="ECO:0000313" key="3">
    <source>
        <dbReference type="EMBL" id="MDQ0376479.1"/>
    </source>
</evidence>